<proteinExistence type="predicted"/>
<evidence type="ECO:0000313" key="1">
    <source>
        <dbReference type="EMBL" id="MCD2164898.1"/>
    </source>
</evidence>
<name>A0AAW4XUY5_9BURK</name>
<evidence type="ECO:0000313" key="2">
    <source>
        <dbReference type="Proteomes" id="UP001199260"/>
    </source>
</evidence>
<sequence length="199" mass="22700">MKALAITGEETASDLVKQLVALRMLARQNVRTRRQSGELMAGYRAKLALTAVGSYDWTLTNHLIAAIEENRLACEFHEIEIGKYLMFLCHEMDQKVPRALIFDAINTSHADRDTEDVRKYGDKSHHLICILDLENSATQDDDIEIRPLKWCHTMAFMNAMQTNKKLDKAIHDISNEFFDGAFGEYRETPLTERLAGRAV</sequence>
<dbReference type="AlphaFoldDB" id="A0AAW4XUY5"/>
<gene>
    <name evidence="1" type="ORF">LPW39_07090</name>
</gene>
<protein>
    <submittedName>
        <fullName evidence="1">Uncharacterized protein</fullName>
    </submittedName>
</protein>
<comment type="caution">
    <text evidence="1">The sequence shown here is derived from an EMBL/GenBank/DDBJ whole genome shotgun (WGS) entry which is preliminary data.</text>
</comment>
<keyword evidence="2" id="KW-1185">Reference proteome</keyword>
<accession>A0AAW4XUY5</accession>
<organism evidence="1 2">
    <name type="scientific">Comamonas koreensis</name>
    <dbReference type="NCBI Taxonomy" id="160825"/>
    <lineage>
        <taxon>Bacteria</taxon>
        <taxon>Pseudomonadati</taxon>
        <taxon>Pseudomonadota</taxon>
        <taxon>Betaproteobacteria</taxon>
        <taxon>Burkholderiales</taxon>
        <taxon>Comamonadaceae</taxon>
        <taxon>Comamonas</taxon>
    </lineage>
</organism>
<reference evidence="1 2" key="1">
    <citation type="submission" date="2021-11" db="EMBL/GenBank/DDBJ databases">
        <title>Genome sequence.</title>
        <authorList>
            <person name="Sun Q."/>
        </authorList>
    </citation>
    <scope>NUCLEOTIDE SEQUENCE [LARGE SCALE GENOMIC DNA]</scope>
    <source>
        <strain evidence="1 2">KCTC 12005</strain>
    </source>
</reference>
<dbReference type="Proteomes" id="UP001199260">
    <property type="component" value="Unassembled WGS sequence"/>
</dbReference>
<dbReference type="RefSeq" id="WP_230772966.1">
    <property type="nucleotide sequence ID" value="NZ_JAJNCT010000007.1"/>
</dbReference>
<dbReference type="EMBL" id="JAJNCT010000007">
    <property type="protein sequence ID" value="MCD2164898.1"/>
    <property type="molecule type" value="Genomic_DNA"/>
</dbReference>